<protein>
    <submittedName>
        <fullName evidence="2">Uncharacterized protein</fullName>
    </submittedName>
</protein>
<comment type="caution">
    <text evidence="2">The sequence shown here is derived from an EMBL/GenBank/DDBJ whole genome shotgun (WGS) entry which is preliminary data.</text>
</comment>
<name>A0ABR2NWF9_9ROSI</name>
<dbReference type="Proteomes" id="UP001396334">
    <property type="component" value="Unassembled WGS sequence"/>
</dbReference>
<sequence length="358" mass="38600">MVETKQSRGQSSVMNETTIENLEYDDSEYMPYEHENSESNFLDSENDHCDGSDEVCDGKVHGSVEENLGFVPHNTSFVSSDSDDDVEPLHSASSDNSDSKRKERQHRVLGEGVDFDGRFGLFSYGISQNGCTRKVCGSVLIGMGRKRGSLPRLPDPPSIGLKGVDVEGAKVECGMGKLCSVEGAIDDEKLVIMHTYAIGWVKKVVSIRVLAREMAEAGLEAFKLEWVAGSMVLLAFLDLEQPEEREIDSGSEDGDTVQHGNSVVSSISHESRQMIRGRSPCFPDLGKADSELVVQLVDTKVKSVNSLVKALGSSVQQGAIASARLKRGCGRPAKSRGVVDRAVEGGAVANASLTDSDI</sequence>
<organism evidence="2 3">
    <name type="scientific">Hibiscus sabdariffa</name>
    <name type="common">roselle</name>
    <dbReference type="NCBI Taxonomy" id="183260"/>
    <lineage>
        <taxon>Eukaryota</taxon>
        <taxon>Viridiplantae</taxon>
        <taxon>Streptophyta</taxon>
        <taxon>Embryophyta</taxon>
        <taxon>Tracheophyta</taxon>
        <taxon>Spermatophyta</taxon>
        <taxon>Magnoliopsida</taxon>
        <taxon>eudicotyledons</taxon>
        <taxon>Gunneridae</taxon>
        <taxon>Pentapetalae</taxon>
        <taxon>rosids</taxon>
        <taxon>malvids</taxon>
        <taxon>Malvales</taxon>
        <taxon>Malvaceae</taxon>
        <taxon>Malvoideae</taxon>
        <taxon>Hibiscus</taxon>
    </lineage>
</organism>
<feature type="region of interest" description="Disordered" evidence="1">
    <location>
        <begin position="71"/>
        <end position="105"/>
    </location>
</feature>
<proteinExistence type="predicted"/>
<evidence type="ECO:0000256" key="1">
    <source>
        <dbReference type="SAM" id="MobiDB-lite"/>
    </source>
</evidence>
<feature type="region of interest" description="Disordered" evidence="1">
    <location>
        <begin position="1"/>
        <end position="24"/>
    </location>
</feature>
<evidence type="ECO:0000313" key="2">
    <source>
        <dbReference type="EMBL" id="KAK8980481.1"/>
    </source>
</evidence>
<dbReference type="EMBL" id="JBBPBN010000096">
    <property type="protein sequence ID" value="KAK8980481.1"/>
    <property type="molecule type" value="Genomic_DNA"/>
</dbReference>
<gene>
    <name evidence="2" type="ORF">V6N11_029041</name>
</gene>
<accession>A0ABR2NWF9</accession>
<feature type="compositionally biased region" description="Polar residues" evidence="1">
    <location>
        <begin position="7"/>
        <end position="20"/>
    </location>
</feature>
<keyword evidence="3" id="KW-1185">Reference proteome</keyword>
<reference evidence="2 3" key="1">
    <citation type="journal article" date="2024" name="G3 (Bethesda)">
        <title>Genome assembly of Hibiscus sabdariffa L. provides insights into metabolisms of medicinal natural products.</title>
        <authorList>
            <person name="Kim T."/>
        </authorList>
    </citation>
    <scope>NUCLEOTIDE SEQUENCE [LARGE SCALE GENOMIC DNA]</scope>
    <source>
        <strain evidence="2">TK-2024</strain>
        <tissue evidence="2">Old leaves</tissue>
    </source>
</reference>
<evidence type="ECO:0000313" key="3">
    <source>
        <dbReference type="Proteomes" id="UP001396334"/>
    </source>
</evidence>